<feature type="domain" description="ER-bound oxygenase mpaB/mpaB'/Rubber oxygenase catalytic" evidence="2">
    <location>
        <begin position="57"/>
        <end position="295"/>
    </location>
</feature>
<dbReference type="Pfam" id="PF09995">
    <property type="entry name" value="MPAB_Lcp_cat"/>
    <property type="match status" value="1"/>
</dbReference>
<feature type="compositionally biased region" description="Basic and acidic residues" evidence="1">
    <location>
        <begin position="1"/>
        <end position="34"/>
    </location>
</feature>
<dbReference type="Proteomes" id="UP001499930">
    <property type="component" value="Unassembled WGS sequence"/>
</dbReference>
<sequence>MTDSTERRAFEAPRDPGTPHRAEAPHHPDAPGHAHRERHPSEAPGDPEPFGPGDLLWEGMGDRRLMFLLGGGLVMQVMHPAIGAAVGEHSVYRTDPWGRLTRSLTSLQTWVYGGPQALEEGRRLRELHRDIRGVDDRGRRYHALSAEPYAWVHLTAFERAVTTLRYFGERPYTPSEERRLYEEVLRLGRILRVPERMFPATVEDYWDYFHDMVAGTLEDHPTARDVLETTLTVGPPPMLPGPLRALWRPLGLTSGQVNHFVTVGTLPDAVRAKLGLSWTARDEARLRRLGRAVAATMPHLPERARYLPIAYRARRAARARDRLTRAMRVA</sequence>
<reference evidence="4" key="1">
    <citation type="journal article" date="2019" name="Int. J. Syst. Evol. Microbiol.">
        <title>The Global Catalogue of Microorganisms (GCM) 10K type strain sequencing project: providing services to taxonomists for standard genome sequencing and annotation.</title>
        <authorList>
            <consortium name="The Broad Institute Genomics Platform"/>
            <consortium name="The Broad Institute Genome Sequencing Center for Infectious Disease"/>
            <person name="Wu L."/>
            <person name="Ma J."/>
        </authorList>
    </citation>
    <scope>NUCLEOTIDE SEQUENCE [LARGE SCALE GENOMIC DNA]</scope>
    <source>
        <strain evidence="4">JCM 3106</strain>
    </source>
</reference>
<protein>
    <submittedName>
        <fullName evidence="3">Oxygenase MpaB family protein</fullName>
    </submittedName>
</protein>
<dbReference type="PANTHER" id="PTHR36151">
    <property type="entry name" value="BLR2777 PROTEIN"/>
    <property type="match status" value="1"/>
</dbReference>
<keyword evidence="4" id="KW-1185">Reference proteome</keyword>
<accession>A0ABP6KGV0</accession>
<proteinExistence type="predicted"/>
<feature type="region of interest" description="Disordered" evidence="1">
    <location>
        <begin position="1"/>
        <end position="55"/>
    </location>
</feature>
<organism evidence="3 4">
    <name type="scientific">Streptosporangium longisporum</name>
    <dbReference type="NCBI Taxonomy" id="46187"/>
    <lineage>
        <taxon>Bacteria</taxon>
        <taxon>Bacillati</taxon>
        <taxon>Actinomycetota</taxon>
        <taxon>Actinomycetes</taxon>
        <taxon>Streptosporangiales</taxon>
        <taxon>Streptosporangiaceae</taxon>
        <taxon>Streptosporangium</taxon>
    </lineage>
</organism>
<comment type="caution">
    <text evidence="3">The sequence shown here is derived from an EMBL/GenBank/DDBJ whole genome shotgun (WGS) entry which is preliminary data.</text>
</comment>
<name>A0ABP6KGV0_9ACTN</name>
<dbReference type="InterPro" id="IPR018713">
    <property type="entry name" value="MPAB/Lcp_cat_dom"/>
</dbReference>
<evidence type="ECO:0000313" key="4">
    <source>
        <dbReference type="Proteomes" id="UP001499930"/>
    </source>
</evidence>
<gene>
    <name evidence="3" type="ORF">GCM10017559_27160</name>
</gene>
<evidence type="ECO:0000259" key="2">
    <source>
        <dbReference type="Pfam" id="PF09995"/>
    </source>
</evidence>
<evidence type="ECO:0000313" key="3">
    <source>
        <dbReference type="EMBL" id="GAA3004220.1"/>
    </source>
</evidence>
<dbReference type="PANTHER" id="PTHR36151:SF3">
    <property type="entry name" value="ER-BOUND OXYGENASE MPAB_MPAB'_RUBBER OXYGENASE CATALYTIC DOMAIN-CONTAINING PROTEIN"/>
    <property type="match status" value="1"/>
</dbReference>
<dbReference type="EMBL" id="BAAAWD010000007">
    <property type="protein sequence ID" value="GAA3004220.1"/>
    <property type="molecule type" value="Genomic_DNA"/>
</dbReference>
<evidence type="ECO:0000256" key="1">
    <source>
        <dbReference type="SAM" id="MobiDB-lite"/>
    </source>
</evidence>